<organism evidence="3 4">
    <name type="scientific">Sulfoacidibacillus ferrooxidans</name>
    <dbReference type="NCBI Taxonomy" id="2005001"/>
    <lineage>
        <taxon>Bacteria</taxon>
        <taxon>Bacillati</taxon>
        <taxon>Bacillota</taxon>
        <taxon>Bacilli</taxon>
        <taxon>Bacillales</taxon>
        <taxon>Alicyclobacillaceae</taxon>
        <taxon>Sulfoacidibacillus</taxon>
    </lineage>
</organism>
<proteinExistence type="predicted"/>
<dbReference type="InterPro" id="IPR001375">
    <property type="entry name" value="Peptidase_S9_cat"/>
</dbReference>
<dbReference type="PANTHER" id="PTHR42776:SF27">
    <property type="entry name" value="DIPEPTIDYL PEPTIDASE FAMILY MEMBER 6"/>
    <property type="match status" value="1"/>
</dbReference>
<reference evidence="3" key="1">
    <citation type="submission" date="2022-03" db="EMBL/GenBank/DDBJ databases">
        <title>Draft Genome Sequence of Firmicute Strain S0AB, a Heterotrophic Iron/Sulfur-Oxidizing Extreme Acidophile.</title>
        <authorList>
            <person name="Vergara E."/>
            <person name="Pakostova E."/>
            <person name="Johnson D.B."/>
            <person name="Holmes D.S."/>
        </authorList>
    </citation>
    <scope>NUCLEOTIDE SEQUENCE</scope>
    <source>
        <strain evidence="3">S0AB</strain>
    </source>
</reference>
<dbReference type="EMBL" id="JALBUF010000002">
    <property type="protein sequence ID" value="MCI0182803.1"/>
    <property type="molecule type" value="Genomic_DNA"/>
</dbReference>
<protein>
    <submittedName>
        <fullName evidence="3">Dipeptidyl-peptidase 5</fullName>
        <ecNumber evidence="3">3.4.14.-</ecNumber>
    </submittedName>
</protein>
<keyword evidence="4" id="KW-1185">Reference proteome</keyword>
<dbReference type="GO" id="GO:0004252">
    <property type="term" value="F:serine-type endopeptidase activity"/>
    <property type="evidence" value="ECO:0007669"/>
    <property type="project" value="TreeGrafter"/>
</dbReference>
<dbReference type="Proteomes" id="UP001139263">
    <property type="component" value="Unassembled WGS sequence"/>
</dbReference>
<evidence type="ECO:0000256" key="1">
    <source>
        <dbReference type="ARBA" id="ARBA00022801"/>
    </source>
</evidence>
<accession>A0A9X1V9V2</accession>
<evidence type="ECO:0000313" key="4">
    <source>
        <dbReference type="Proteomes" id="UP001139263"/>
    </source>
</evidence>
<dbReference type="Gene3D" id="3.40.50.1820">
    <property type="entry name" value="alpha/beta hydrolase"/>
    <property type="match status" value="1"/>
</dbReference>
<dbReference type="GO" id="GO:0006508">
    <property type="term" value="P:proteolysis"/>
    <property type="evidence" value="ECO:0007669"/>
    <property type="project" value="InterPro"/>
</dbReference>
<dbReference type="EC" id="3.4.14.-" evidence="3"/>
<gene>
    <name evidence="3" type="primary">dpp5_1</name>
    <name evidence="3" type="ORF">MM817_01072</name>
</gene>
<dbReference type="Pfam" id="PF00326">
    <property type="entry name" value="Peptidase_S9"/>
    <property type="match status" value="1"/>
</dbReference>
<dbReference type="PANTHER" id="PTHR42776">
    <property type="entry name" value="SERINE PEPTIDASE S9 FAMILY MEMBER"/>
    <property type="match status" value="1"/>
</dbReference>
<dbReference type="RefSeq" id="WP_241712409.1">
    <property type="nucleotide sequence ID" value="NZ_JALBUF010000002.1"/>
</dbReference>
<comment type="caution">
    <text evidence="3">The sequence shown here is derived from an EMBL/GenBank/DDBJ whole genome shotgun (WGS) entry which is preliminary data.</text>
</comment>
<name>A0A9X1V9V2_9BACL</name>
<dbReference type="InterPro" id="IPR029058">
    <property type="entry name" value="AB_hydrolase_fold"/>
</dbReference>
<evidence type="ECO:0000313" key="3">
    <source>
        <dbReference type="EMBL" id="MCI0182803.1"/>
    </source>
</evidence>
<feature type="domain" description="Peptidase S9 prolyl oligopeptidase catalytic" evidence="2">
    <location>
        <begin position="58"/>
        <end position="247"/>
    </location>
</feature>
<evidence type="ECO:0000259" key="2">
    <source>
        <dbReference type="Pfam" id="PF00326"/>
    </source>
</evidence>
<dbReference type="SUPFAM" id="SSF53474">
    <property type="entry name" value="alpha/beta-Hydrolases"/>
    <property type="match status" value="1"/>
</dbReference>
<keyword evidence="1 3" id="KW-0378">Hydrolase</keyword>
<dbReference type="AlphaFoldDB" id="A0A9X1V9V2"/>
<sequence>MLAHLTYSAAGFVQTAYIAYPKDFLQPDKLGNKWPGFVYLRGGMRSVGMVKQEWLVRFAKRGAIVIAPTYRGNEGGEGREDFGLEDRADAFAAIRLLQSMPFVDAQRTTVYGFSRGGPLALFCAMEPSLSLQAAIIHGGVVDLALTYEQRVDLRRMLRRVTGGTPTKKAQAYRLRSPIFHIANVHTPLLIIHGKQDIQVDFSHAALLAAACESASIPYTLWLLQNEGHHLHPLDFDILTDRMYDFIHSQAPSPIMAISFSDL</sequence>